<dbReference type="RefSeq" id="WP_042739729.1">
    <property type="nucleotide sequence ID" value="NZ_BKAX01000001.1"/>
</dbReference>
<dbReference type="EMBL" id="BKAX01000001">
    <property type="protein sequence ID" value="GEQ04625.1"/>
    <property type="molecule type" value="Genomic_DNA"/>
</dbReference>
<dbReference type="AlphaFoldDB" id="A0A0D0SER0"/>
<evidence type="ECO:0000313" key="4">
    <source>
        <dbReference type="Proteomes" id="UP000321057"/>
    </source>
</evidence>
<evidence type="ECO:0000313" key="1">
    <source>
        <dbReference type="EMBL" id="GEQ04625.1"/>
    </source>
</evidence>
<gene>
    <name evidence="2" type="ORF">BUZ01_10375</name>
    <name evidence="1" type="ORF">SGA02_04530</name>
</gene>
<reference evidence="2 3" key="1">
    <citation type="journal article" date="2016" name="Front. Microbiol.">
        <title>Comprehensive Phylogenetic Analysis of Bovine Non-aureus Staphylococci Species Based on Whole-Genome Sequencing.</title>
        <authorList>
            <person name="Naushad S."/>
            <person name="Barkema H.W."/>
            <person name="Luby C."/>
            <person name="Condas L.A."/>
            <person name="Nobrega D.B."/>
            <person name="Carson D.A."/>
            <person name="De Buck J."/>
        </authorList>
    </citation>
    <scope>NUCLEOTIDE SEQUENCE [LARGE SCALE GENOMIC DNA]</scope>
    <source>
        <strain evidence="2 3">SNUC 1388</strain>
    </source>
</reference>
<dbReference type="Pfam" id="PF13420">
    <property type="entry name" value="Acetyltransf_4"/>
    <property type="match status" value="1"/>
</dbReference>
<sequence length="175" mass="20488">MRNVRYLTVEDLSIYYSLLLQGIHKKLEVYAWKYQNEHCISKNVLTDILDINNNHHNVIGVFEGSELVGAATLIHDQSYGLTHKAIIENLCANGSDHEEKEQIAELLMEHLFQICREKKIEILLTSLISNNISGKVFFSQLNFETLVLEHHARKYGERYVDEHWLIYNFLENEQE</sequence>
<dbReference type="SUPFAM" id="SSF55729">
    <property type="entry name" value="Acyl-CoA N-acyltransferases (Nat)"/>
    <property type="match status" value="1"/>
</dbReference>
<dbReference type="OrthoDB" id="2399937at2"/>
<protein>
    <submittedName>
        <fullName evidence="1 2">Acetyltransferase</fullName>
    </submittedName>
</protein>
<keyword evidence="2" id="KW-0808">Transferase</keyword>
<dbReference type="Proteomes" id="UP000283576">
    <property type="component" value="Unassembled WGS sequence"/>
</dbReference>
<evidence type="ECO:0000313" key="2">
    <source>
        <dbReference type="EMBL" id="RIL42174.1"/>
    </source>
</evidence>
<evidence type="ECO:0000313" key="3">
    <source>
        <dbReference type="Proteomes" id="UP000283576"/>
    </source>
</evidence>
<dbReference type="GO" id="GO:0016740">
    <property type="term" value="F:transferase activity"/>
    <property type="evidence" value="ECO:0007669"/>
    <property type="project" value="UniProtKB-KW"/>
</dbReference>
<comment type="caution">
    <text evidence="2">The sequence shown here is derived from an EMBL/GenBank/DDBJ whole genome shotgun (WGS) entry which is preliminary data.</text>
</comment>
<accession>A0A0D0SER0</accession>
<keyword evidence="4" id="KW-1185">Reference proteome</keyword>
<reference evidence="1 4" key="2">
    <citation type="submission" date="2019-07" db="EMBL/GenBank/DDBJ databases">
        <title>Whole genome shotgun sequence of Staphylococcus gallinarum NBRC 109767.</title>
        <authorList>
            <person name="Hosoyama A."/>
            <person name="Uohara A."/>
            <person name="Ohji S."/>
            <person name="Ichikawa N."/>
        </authorList>
    </citation>
    <scope>NUCLEOTIDE SEQUENCE [LARGE SCALE GENOMIC DNA]</scope>
    <source>
        <strain evidence="1 4">NBRC 109767</strain>
    </source>
</reference>
<dbReference type="Proteomes" id="UP000321057">
    <property type="component" value="Unassembled WGS sequence"/>
</dbReference>
<organism evidence="2 3">
    <name type="scientific">Staphylococcus gallinarum</name>
    <dbReference type="NCBI Taxonomy" id="1293"/>
    <lineage>
        <taxon>Bacteria</taxon>
        <taxon>Bacillati</taxon>
        <taxon>Bacillota</taxon>
        <taxon>Bacilli</taxon>
        <taxon>Bacillales</taxon>
        <taxon>Staphylococcaceae</taxon>
        <taxon>Staphylococcus</taxon>
    </lineage>
</organism>
<proteinExistence type="predicted"/>
<dbReference type="Gene3D" id="3.40.630.30">
    <property type="match status" value="1"/>
</dbReference>
<dbReference type="InterPro" id="IPR016181">
    <property type="entry name" value="Acyl_CoA_acyltransferase"/>
</dbReference>
<dbReference type="EMBL" id="QXRZ01000006">
    <property type="protein sequence ID" value="RIL42174.1"/>
    <property type="molecule type" value="Genomic_DNA"/>
</dbReference>
<name>A0A0D0SER0_STAGA</name>